<keyword evidence="6" id="KW-1133">Transmembrane helix</keyword>
<dbReference type="OrthoDB" id="2526284at2759"/>
<evidence type="ECO:0000313" key="9">
    <source>
        <dbReference type="Proteomes" id="UP000000437"/>
    </source>
</evidence>
<dbReference type="GeneID" id="100331417"/>
<keyword evidence="3 8" id="KW-0328">Glycosyltransferase</keyword>
<evidence type="ECO:0000256" key="4">
    <source>
        <dbReference type="ARBA" id="ARBA00022679"/>
    </source>
</evidence>
<protein>
    <recommendedName>
        <fullName evidence="8">Glycosyltransferase family 92 protein</fullName>
        <ecNumber evidence="8">2.4.1.-</ecNumber>
    </recommendedName>
</protein>
<dbReference type="GO" id="GO:0016020">
    <property type="term" value="C:membrane"/>
    <property type="evidence" value="ECO:0007669"/>
    <property type="project" value="UniProtKB-SubCell"/>
</dbReference>
<dbReference type="AlphaFoldDB" id="A0A8M9QAI1"/>
<evidence type="ECO:0000256" key="5">
    <source>
        <dbReference type="ARBA" id="ARBA00022692"/>
    </source>
</evidence>
<evidence type="ECO:0000256" key="3">
    <source>
        <dbReference type="ARBA" id="ARBA00022676"/>
    </source>
</evidence>
<evidence type="ECO:0000256" key="1">
    <source>
        <dbReference type="ARBA" id="ARBA00004167"/>
    </source>
</evidence>
<accession>A0A8M9QAI1</accession>
<sequence length="249" mass="29279">ITSNFLSFVNLFGITVYKTSCGKDLEKLLKYYESEGILEIVSWPINKFLNPSSGWNFQEHKGDLHYYGQLVTLNECIYRHMYQSKYVLLNDIDEIIMPYKHNNLQALMEYLQSTHPGASVFHVKSHLFPTTQFEESRKFKRKEWNNIPGVNIMEHIYRAPEPKNVYNPAKMIINPRKVEQTSVHSSLKYSGYYCFVAFDVSRMIHVREPFQNGANLTKEQLLVDKRVWDFKHELIPNVDRTLKLSGFLT</sequence>
<dbReference type="PANTHER" id="PTHR21461">
    <property type="entry name" value="GLYCOSYLTRANSFERASE FAMILY 92 PROTEIN"/>
    <property type="match status" value="1"/>
</dbReference>
<gene>
    <name evidence="10" type="primary">LOC100331417</name>
</gene>
<organism evidence="9 10">
    <name type="scientific">Danio rerio</name>
    <name type="common">Zebrafish</name>
    <name type="synonym">Brachydanio rerio</name>
    <dbReference type="NCBI Taxonomy" id="7955"/>
    <lineage>
        <taxon>Eukaryota</taxon>
        <taxon>Metazoa</taxon>
        <taxon>Chordata</taxon>
        <taxon>Craniata</taxon>
        <taxon>Vertebrata</taxon>
        <taxon>Euteleostomi</taxon>
        <taxon>Actinopterygii</taxon>
        <taxon>Neopterygii</taxon>
        <taxon>Teleostei</taxon>
        <taxon>Ostariophysi</taxon>
        <taxon>Cypriniformes</taxon>
        <taxon>Danionidae</taxon>
        <taxon>Danioninae</taxon>
        <taxon>Danio</taxon>
    </lineage>
</organism>
<name>A0A8M9QAI1_DANRE</name>
<dbReference type="Pfam" id="PF01697">
    <property type="entry name" value="Glyco_transf_92"/>
    <property type="match status" value="1"/>
</dbReference>
<keyword evidence="4 8" id="KW-0808">Transferase</keyword>
<evidence type="ECO:0000256" key="6">
    <source>
        <dbReference type="ARBA" id="ARBA00022989"/>
    </source>
</evidence>
<dbReference type="GO" id="GO:0005737">
    <property type="term" value="C:cytoplasm"/>
    <property type="evidence" value="ECO:0000318"/>
    <property type="project" value="GO_Central"/>
</dbReference>
<proteinExistence type="inferred from homology"/>
<dbReference type="EC" id="2.4.1.-" evidence="8"/>
<feature type="non-terminal residue" evidence="10">
    <location>
        <position position="1"/>
    </location>
</feature>
<keyword evidence="5" id="KW-0812">Transmembrane</keyword>
<dbReference type="GO" id="GO:0016757">
    <property type="term" value="F:glycosyltransferase activity"/>
    <property type="evidence" value="ECO:0000318"/>
    <property type="project" value="GO_Central"/>
</dbReference>
<evidence type="ECO:0000256" key="7">
    <source>
        <dbReference type="ARBA" id="ARBA00023136"/>
    </source>
</evidence>
<dbReference type="RefSeq" id="XP_021334234.2">
    <property type="nucleotide sequence ID" value="XM_021478559.3"/>
</dbReference>
<comment type="subcellular location">
    <subcellularLocation>
        <location evidence="1">Membrane</location>
        <topology evidence="1">Single-pass membrane protein</topology>
    </subcellularLocation>
</comment>
<dbReference type="KEGG" id="dre:100331417"/>
<keyword evidence="9" id="KW-1185">Reference proteome</keyword>
<dbReference type="InterPro" id="IPR008166">
    <property type="entry name" value="Glyco_transf_92"/>
</dbReference>
<reference evidence="10" key="1">
    <citation type="submission" date="2025-08" db="UniProtKB">
        <authorList>
            <consortium name="RefSeq"/>
        </authorList>
    </citation>
    <scope>IDENTIFICATION</scope>
    <source>
        <strain evidence="10">Tuebingen</strain>
        <tissue evidence="10">Fibroblasts and whole tissue</tissue>
    </source>
</reference>
<dbReference type="Proteomes" id="UP000000437">
    <property type="component" value="Chromosome 8"/>
</dbReference>
<comment type="similarity">
    <text evidence="2 8">Belongs to the glycosyltransferase 92 family.</text>
</comment>
<keyword evidence="7" id="KW-0472">Membrane</keyword>
<evidence type="ECO:0000256" key="8">
    <source>
        <dbReference type="RuleBase" id="RU366017"/>
    </source>
</evidence>
<evidence type="ECO:0000313" key="10">
    <source>
        <dbReference type="RefSeq" id="XP_021334234.2"/>
    </source>
</evidence>
<evidence type="ECO:0000256" key="2">
    <source>
        <dbReference type="ARBA" id="ARBA00007647"/>
    </source>
</evidence>
<dbReference type="PANTHER" id="PTHR21461:SF45">
    <property type="entry name" value="GLYCOSYLTRANSFERASE FAMILY 92 PROTEIN"/>
    <property type="match status" value="1"/>
</dbReference>